<name>Q026A0_SOLUE</name>
<sequence precursor="true">MTTSHRFAAVFLPLFGAMGIGAGTGHAQPLTLPASPEVLLTTHFRSPLSYEKALTRLDEYYDQELGRKAGIALPLIGPRQHFDLWHDMWVLFDATDGGTTITIKRPVDGTTSRLAKGWMLNLAGHVDGAAPLEFKEEAALHSVDADLYLTARDLSRIAASDGALKLLATWEHQGLAVSTTPMVLVTLAPAGLHGSHHVVVTAETTAAAKLLLSRIQQGIAKPGIYAASSEDAEIEEEIKNTAQGKADTLGVTTSQAIYIPQMDPKLIEMKVRADPEMSKRLAAAQHQYDIRFRIDKPYRKIVVTWTELVGATPAGASPEAVRPLGKSILTAPKPPSPNAPQLVARTRLEPLKPGAYRLTLEGESSTAELQKIDERTFWFDGRVFEEM</sequence>
<protein>
    <submittedName>
        <fullName evidence="1">Uncharacterized protein</fullName>
    </submittedName>
</protein>
<dbReference type="HOGENOM" id="CLU_713520_0_0_0"/>
<dbReference type="InParanoid" id="Q026A0"/>
<dbReference type="STRING" id="234267.Acid_2179"/>
<proteinExistence type="predicted"/>
<gene>
    <name evidence="1" type="ordered locus">Acid_2179</name>
</gene>
<dbReference type="EMBL" id="CP000473">
    <property type="protein sequence ID" value="ABJ83169.1"/>
    <property type="molecule type" value="Genomic_DNA"/>
</dbReference>
<evidence type="ECO:0000313" key="1">
    <source>
        <dbReference type="EMBL" id="ABJ83169.1"/>
    </source>
</evidence>
<dbReference type="KEGG" id="sus:Acid_2179"/>
<dbReference type="AlphaFoldDB" id="Q026A0"/>
<reference evidence="1" key="1">
    <citation type="submission" date="2006-10" db="EMBL/GenBank/DDBJ databases">
        <title>Complete sequence of Solibacter usitatus Ellin6076.</title>
        <authorList>
            <consortium name="US DOE Joint Genome Institute"/>
            <person name="Copeland A."/>
            <person name="Lucas S."/>
            <person name="Lapidus A."/>
            <person name="Barry K."/>
            <person name="Detter J.C."/>
            <person name="Glavina del Rio T."/>
            <person name="Hammon N."/>
            <person name="Israni S."/>
            <person name="Dalin E."/>
            <person name="Tice H."/>
            <person name="Pitluck S."/>
            <person name="Thompson L.S."/>
            <person name="Brettin T."/>
            <person name="Bruce D."/>
            <person name="Han C."/>
            <person name="Tapia R."/>
            <person name="Gilna P."/>
            <person name="Schmutz J."/>
            <person name="Larimer F."/>
            <person name="Land M."/>
            <person name="Hauser L."/>
            <person name="Kyrpides N."/>
            <person name="Mikhailova N."/>
            <person name="Janssen P.H."/>
            <person name="Kuske C.R."/>
            <person name="Richardson P."/>
        </authorList>
    </citation>
    <scope>NUCLEOTIDE SEQUENCE</scope>
    <source>
        <strain evidence="1">Ellin6076</strain>
    </source>
</reference>
<accession>Q026A0</accession>
<organism evidence="1">
    <name type="scientific">Solibacter usitatus (strain Ellin6076)</name>
    <dbReference type="NCBI Taxonomy" id="234267"/>
    <lineage>
        <taxon>Bacteria</taxon>
        <taxon>Pseudomonadati</taxon>
        <taxon>Acidobacteriota</taxon>
        <taxon>Terriglobia</taxon>
        <taxon>Bryobacterales</taxon>
        <taxon>Solibacteraceae</taxon>
        <taxon>Candidatus Solibacter</taxon>
    </lineage>
</organism>